<dbReference type="GO" id="GO:0005737">
    <property type="term" value="C:cytoplasm"/>
    <property type="evidence" value="ECO:0007669"/>
    <property type="project" value="UniProtKB-SubCell"/>
</dbReference>
<organism evidence="13 14">
    <name type="scientific">Treponema bryantii</name>
    <dbReference type="NCBI Taxonomy" id="163"/>
    <lineage>
        <taxon>Bacteria</taxon>
        <taxon>Pseudomonadati</taxon>
        <taxon>Spirochaetota</taxon>
        <taxon>Spirochaetia</taxon>
        <taxon>Spirochaetales</taxon>
        <taxon>Treponemataceae</taxon>
        <taxon>Treponema</taxon>
    </lineage>
</organism>
<reference evidence="13 14" key="1">
    <citation type="submission" date="2016-10" db="EMBL/GenBank/DDBJ databases">
        <authorList>
            <person name="de Groot N.N."/>
        </authorList>
    </citation>
    <scope>NUCLEOTIDE SEQUENCE [LARGE SCALE GENOMIC DNA]</scope>
    <source>
        <strain evidence="13 14">B25</strain>
    </source>
</reference>
<accession>A0A1H9G1D2</accession>
<comment type="similarity">
    <text evidence="3">Belongs to the peptidase S33 family.</text>
</comment>
<dbReference type="GO" id="GO:0004177">
    <property type="term" value="F:aminopeptidase activity"/>
    <property type="evidence" value="ECO:0007669"/>
    <property type="project" value="UniProtKB-KW"/>
</dbReference>
<evidence type="ECO:0000256" key="4">
    <source>
        <dbReference type="ARBA" id="ARBA00012568"/>
    </source>
</evidence>
<keyword evidence="9" id="KW-0378">Hydrolase</keyword>
<dbReference type="EMBL" id="FOFU01000004">
    <property type="protein sequence ID" value="SEQ43538.1"/>
    <property type="molecule type" value="Genomic_DNA"/>
</dbReference>
<evidence type="ECO:0000259" key="12">
    <source>
        <dbReference type="Pfam" id="PF00561"/>
    </source>
</evidence>
<feature type="domain" description="AB hydrolase-1" evidence="12">
    <location>
        <begin position="70"/>
        <end position="321"/>
    </location>
</feature>
<evidence type="ECO:0000256" key="10">
    <source>
        <dbReference type="ARBA" id="ARBA00029605"/>
    </source>
</evidence>
<dbReference type="PANTHER" id="PTHR43722">
    <property type="entry name" value="PROLINE IMINOPEPTIDASE"/>
    <property type="match status" value="1"/>
</dbReference>
<comment type="subcellular location">
    <subcellularLocation>
        <location evidence="2">Cytoplasm</location>
    </subcellularLocation>
</comment>
<keyword evidence="11" id="KW-0472">Membrane</keyword>
<dbReference type="GO" id="GO:0006508">
    <property type="term" value="P:proteolysis"/>
    <property type="evidence" value="ECO:0007669"/>
    <property type="project" value="UniProtKB-KW"/>
</dbReference>
<gene>
    <name evidence="13" type="ORF">SAMN04487977_104233</name>
</gene>
<evidence type="ECO:0000256" key="3">
    <source>
        <dbReference type="ARBA" id="ARBA00010088"/>
    </source>
</evidence>
<keyword evidence="14" id="KW-1185">Reference proteome</keyword>
<sequence>MKKASKKILNILKWFLIILCTLIVSFSVVRFVGRKINAKIPKGGINQELYVDINGSKQWISIYGQNKANPVLLYLHGGPGSATSPYDYAFTRKWSDIYTVVTWDQRNCGKSFTSDQNSLELTHDIFMQDGLEMTQFILDYLGKEKLTLLGHSWGTLFGANLALAYPEYYDCYIGTGQVVDLDENEKAFVEAAYKWAYGDSSSSKYLEMLSSGTDSREYLLARQALMKKYGYDMFAKGRDYNMVAAIIFNPYYSISDIIGAVQYYGTGFAVYERFWSSAEINKFSLKDKLEYEIPYYNINGDRDYQANYIQAQEYFDKLKAPAKRIFIMKGETHGLLEAHSKEFSDIIHEIAR</sequence>
<dbReference type="Proteomes" id="UP000182360">
    <property type="component" value="Unassembled WGS sequence"/>
</dbReference>
<dbReference type="RefSeq" id="WP_074643271.1">
    <property type="nucleotide sequence ID" value="NZ_FOFU01000004.1"/>
</dbReference>
<dbReference type="Gene3D" id="3.40.50.1820">
    <property type="entry name" value="alpha/beta hydrolase"/>
    <property type="match status" value="1"/>
</dbReference>
<proteinExistence type="inferred from homology"/>
<evidence type="ECO:0000256" key="9">
    <source>
        <dbReference type="ARBA" id="ARBA00022801"/>
    </source>
</evidence>
<dbReference type="InterPro" id="IPR002410">
    <property type="entry name" value="Peptidase_S33"/>
</dbReference>
<evidence type="ECO:0000256" key="8">
    <source>
        <dbReference type="ARBA" id="ARBA00022670"/>
    </source>
</evidence>
<evidence type="ECO:0000313" key="13">
    <source>
        <dbReference type="EMBL" id="SEQ43538.1"/>
    </source>
</evidence>
<dbReference type="Pfam" id="PF00561">
    <property type="entry name" value="Abhydrolase_1"/>
    <property type="match status" value="1"/>
</dbReference>
<dbReference type="PANTHER" id="PTHR43722:SF1">
    <property type="entry name" value="PROLINE IMINOPEPTIDASE"/>
    <property type="match status" value="1"/>
</dbReference>
<dbReference type="InterPro" id="IPR029058">
    <property type="entry name" value="AB_hydrolase_fold"/>
</dbReference>
<keyword evidence="6" id="KW-0031">Aminopeptidase</keyword>
<dbReference type="InterPro" id="IPR000073">
    <property type="entry name" value="AB_hydrolase_1"/>
</dbReference>
<evidence type="ECO:0000256" key="5">
    <source>
        <dbReference type="ARBA" id="ARBA00021843"/>
    </source>
</evidence>
<keyword evidence="11" id="KW-0812">Transmembrane</keyword>
<evidence type="ECO:0000256" key="1">
    <source>
        <dbReference type="ARBA" id="ARBA00001585"/>
    </source>
</evidence>
<evidence type="ECO:0000256" key="6">
    <source>
        <dbReference type="ARBA" id="ARBA00022438"/>
    </source>
</evidence>
<evidence type="ECO:0000256" key="11">
    <source>
        <dbReference type="SAM" id="Phobius"/>
    </source>
</evidence>
<keyword evidence="7" id="KW-0963">Cytoplasm</keyword>
<feature type="transmembrane region" description="Helical" evidence="11">
    <location>
        <begin position="12"/>
        <end position="32"/>
    </location>
</feature>
<name>A0A1H9G1D2_9SPIR</name>
<evidence type="ECO:0000313" key="14">
    <source>
        <dbReference type="Proteomes" id="UP000182360"/>
    </source>
</evidence>
<dbReference type="EC" id="3.4.11.5" evidence="4"/>
<comment type="catalytic activity">
    <reaction evidence="1">
        <text>Release of N-terminal proline from a peptide.</text>
        <dbReference type="EC" id="3.4.11.5"/>
    </reaction>
</comment>
<protein>
    <recommendedName>
        <fullName evidence="5">Proline iminopeptidase</fullName>
        <ecNumber evidence="4">3.4.11.5</ecNumber>
    </recommendedName>
    <alternativeName>
        <fullName evidence="10">Prolyl aminopeptidase</fullName>
    </alternativeName>
</protein>
<keyword evidence="8" id="KW-0645">Protease</keyword>
<dbReference type="AlphaFoldDB" id="A0A1H9G1D2"/>
<evidence type="ECO:0000256" key="7">
    <source>
        <dbReference type="ARBA" id="ARBA00022490"/>
    </source>
</evidence>
<dbReference type="SUPFAM" id="SSF53474">
    <property type="entry name" value="alpha/beta-Hydrolases"/>
    <property type="match status" value="1"/>
</dbReference>
<dbReference type="InterPro" id="IPR005944">
    <property type="entry name" value="Pro_iminopeptidase"/>
</dbReference>
<evidence type="ECO:0000256" key="2">
    <source>
        <dbReference type="ARBA" id="ARBA00004496"/>
    </source>
</evidence>
<keyword evidence="11" id="KW-1133">Transmembrane helix</keyword>
<dbReference type="PRINTS" id="PR00793">
    <property type="entry name" value="PROAMNOPTASE"/>
</dbReference>
<dbReference type="OrthoDB" id="53505at2"/>